<comment type="caution">
    <text evidence="1">The sequence shown here is derived from an EMBL/GenBank/DDBJ whole genome shotgun (WGS) entry which is preliminary data.</text>
</comment>
<dbReference type="Proteomes" id="UP001638806">
    <property type="component" value="Unassembled WGS sequence"/>
</dbReference>
<keyword evidence="2" id="KW-1185">Reference proteome</keyword>
<name>A0ACC4E8I5_PURLI</name>
<reference evidence="1" key="1">
    <citation type="submission" date="2024-12" db="EMBL/GenBank/DDBJ databases">
        <title>Comparative genomics and development of molecular markers within Purpureocillium lilacinum and among Purpureocillium species.</title>
        <authorList>
            <person name="Yeh Z.-Y."/>
            <person name="Ni N.-T."/>
            <person name="Lo P.-H."/>
            <person name="Mushyakhwo K."/>
            <person name="Lin C.-F."/>
            <person name="Nai Y.-S."/>
        </authorList>
    </citation>
    <scope>NUCLEOTIDE SEQUENCE</scope>
    <source>
        <strain evidence="1">NCHU-NPUST-175</strain>
    </source>
</reference>
<dbReference type="EMBL" id="JBGNUJ010000002">
    <property type="protein sequence ID" value="KAL3964960.1"/>
    <property type="molecule type" value="Genomic_DNA"/>
</dbReference>
<sequence length="165" mass="17625">MTKALQVTAAGWLIIALGHTRSAKDWQPHLKNLPNLAYTCAKAGWYEGSGFFVLTALLNYAWAQNPELLQQPVFKTIAGLLVAITGVAGWYYAKRGLGSIALPVGAIGALQAYSAFFDLDVVVGGGDALGGCQLRTAHQRILALRRQPPSSVTTTILDIQKTSSL</sequence>
<gene>
    <name evidence="1" type="ORF">ACCO45_001964</name>
</gene>
<accession>A0ACC4E8I5</accession>
<evidence type="ECO:0000313" key="1">
    <source>
        <dbReference type="EMBL" id="KAL3964960.1"/>
    </source>
</evidence>
<organism evidence="1 2">
    <name type="scientific">Purpureocillium lilacinum</name>
    <name type="common">Paecilomyces lilacinus</name>
    <dbReference type="NCBI Taxonomy" id="33203"/>
    <lineage>
        <taxon>Eukaryota</taxon>
        <taxon>Fungi</taxon>
        <taxon>Dikarya</taxon>
        <taxon>Ascomycota</taxon>
        <taxon>Pezizomycotina</taxon>
        <taxon>Sordariomycetes</taxon>
        <taxon>Hypocreomycetidae</taxon>
        <taxon>Hypocreales</taxon>
        <taxon>Ophiocordycipitaceae</taxon>
        <taxon>Purpureocillium</taxon>
    </lineage>
</organism>
<evidence type="ECO:0000313" key="2">
    <source>
        <dbReference type="Proteomes" id="UP001638806"/>
    </source>
</evidence>
<proteinExistence type="predicted"/>
<protein>
    <submittedName>
        <fullName evidence="1">Uncharacterized protein</fullName>
    </submittedName>
</protein>